<evidence type="ECO:0000313" key="2">
    <source>
        <dbReference type="Proteomes" id="UP000000483"/>
    </source>
</evidence>
<dbReference type="Proteomes" id="UP000000483">
    <property type="component" value="Chromosome"/>
</dbReference>
<dbReference type="RefSeq" id="WP_013706869.1">
    <property type="nucleotide sequence ID" value="NC_015388.1"/>
</dbReference>
<protein>
    <submittedName>
        <fullName evidence="1">Uncharacterized protein</fullName>
    </submittedName>
</protein>
<reference evidence="2" key="2">
    <citation type="submission" date="2011-03" db="EMBL/GenBank/DDBJ databases">
        <title>The complete genome of Desulfobacca acetoxidans DSM 11109.</title>
        <authorList>
            <consortium name="US DOE Joint Genome Institute (JGI-PGF)"/>
            <person name="Lucas S."/>
            <person name="Copeland A."/>
            <person name="Lapidus A."/>
            <person name="Bruce D."/>
            <person name="Goodwin L."/>
            <person name="Pitluck S."/>
            <person name="Peters L."/>
            <person name="Kyrpides N."/>
            <person name="Mavromatis K."/>
            <person name="Ivanova N."/>
            <person name="Ovchinnikova G."/>
            <person name="Teshima H."/>
            <person name="Detter J.C."/>
            <person name="Han C."/>
            <person name="Land M."/>
            <person name="Hauser L."/>
            <person name="Markowitz V."/>
            <person name="Cheng J.-F."/>
            <person name="Hugenholtz P."/>
            <person name="Woyke T."/>
            <person name="Wu D."/>
            <person name="Spring S."/>
            <person name="Schueler E."/>
            <person name="Brambilla E."/>
            <person name="Klenk H.-P."/>
            <person name="Eisen J.A."/>
        </authorList>
    </citation>
    <scope>NUCLEOTIDE SEQUENCE [LARGE SCALE GENOMIC DNA]</scope>
    <source>
        <strain evidence="2">ATCC 700848 / DSM 11109 / ASRB2</strain>
    </source>
</reference>
<name>F2ND36_DESAR</name>
<dbReference type="AlphaFoldDB" id="F2ND36"/>
<gene>
    <name evidence="1" type="ordered locus">Desac_1924</name>
</gene>
<accession>F2ND36</accession>
<keyword evidence="2" id="KW-1185">Reference proteome</keyword>
<organism evidence="1 2">
    <name type="scientific">Desulfobacca acetoxidans (strain ATCC 700848 / DSM 11109 / ASRB2)</name>
    <dbReference type="NCBI Taxonomy" id="880072"/>
    <lineage>
        <taxon>Bacteria</taxon>
        <taxon>Pseudomonadati</taxon>
        <taxon>Thermodesulfobacteriota</taxon>
        <taxon>Desulfobaccia</taxon>
        <taxon>Desulfobaccales</taxon>
        <taxon>Desulfobaccaceae</taxon>
        <taxon>Desulfobacca</taxon>
    </lineage>
</organism>
<reference evidence="1 2" key="1">
    <citation type="journal article" date="2011" name="Stand. Genomic Sci.">
        <title>Complete genome sequence of the acetate-degrading sulfate reducer Desulfobacca acetoxidans type strain (ASRB2).</title>
        <authorList>
            <person name="Goker M."/>
            <person name="Teshima H."/>
            <person name="Lapidus A."/>
            <person name="Nolan M."/>
            <person name="Lucas S."/>
            <person name="Hammon N."/>
            <person name="Deshpande S."/>
            <person name="Cheng J.F."/>
            <person name="Tapia R."/>
            <person name="Han C."/>
            <person name="Goodwin L."/>
            <person name="Pitluck S."/>
            <person name="Huntemann M."/>
            <person name="Liolios K."/>
            <person name="Ivanova N."/>
            <person name="Pagani I."/>
            <person name="Mavromatis K."/>
            <person name="Ovchinikova G."/>
            <person name="Pati A."/>
            <person name="Chen A."/>
            <person name="Palaniappan K."/>
            <person name="Land M."/>
            <person name="Hauser L."/>
            <person name="Brambilla E.M."/>
            <person name="Rohde M."/>
            <person name="Spring S."/>
            <person name="Detter J.C."/>
            <person name="Woyke T."/>
            <person name="Bristow J."/>
            <person name="Eisen J.A."/>
            <person name="Markowitz V."/>
            <person name="Hugenholtz P."/>
            <person name="Kyrpides N.C."/>
            <person name="Klenk H.P."/>
        </authorList>
    </citation>
    <scope>NUCLEOTIDE SEQUENCE [LARGE SCALE GENOMIC DNA]</scope>
    <source>
        <strain evidence="2">ATCC 700848 / DSM 11109 / ASRB2</strain>
    </source>
</reference>
<sequence length="42" mass="4924">MQEKDIKRIVVKQLKTKFPYWRGLTAPVQRTSVGLIARITRP</sequence>
<dbReference type="HOGENOM" id="CLU_3250417_0_0_7"/>
<proteinExistence type="predicted"/>
<dbReference type="EMBL" id="CP002629">
    <property type="protein sequence ID" value="AEB09760.1"/>
    <property type="molecule type" value="Genomic_DNA"/>
</dbReference>
<evidence type="ECO:0000313" key="1">
    <source>
        <dbReference type="EMBL" id="AEB09760.1"/>
    </source>
</evidence>
<dbReference type="KEGG" id="dao:Desac_1924"/>